<dbReference type="InterPro" id="IPR017972">
    <property type="entry name" value="Cyt_P450_CS"/>
</dbReference>
<dbReference type="Gene3D" id="1.10.630.10">
    <property type="entry name" value="Cytochrome P450"/>
    <property type="match status" value="1"/>
</dbReference>
<keyword evidence="6 8" id="KW-0408">Iron</keyword>
<evidence type="ECO:0000256" key="1">
    <source>
        <dbReference type="ARBA" id="ARBA00001971"/>
    </source>
</evidence>
<name>A0A1Q3BKL2_CEPFO</name>
<dbReference type="SUPFAM" id="SSF48264">
    <property type="entry name" value="Cytochrome P450"/>
    <property type="match status" value="1"/>
</dbReference>
<accession>A0A1Q3BKL2</accession>
<dbReference type="EMBL" id="BDDD01000640">
    <property type="protein sequence ID" value="GAV68557.1"/>
    <property type="molecule type" value="Genomic_DNA"/>
</dbReference>
<feature type="signal peptide" evidence="10">
    <location>
        <begin position="1"/>
        <end position="24"/>
    </location>
</feature>
<evidence type="ECO:0000256" key="4">
    <source>
        <dbReference type="ARBA" id="ARBA00022723"/>
    </source>
</evidence>
<gene>
    <name evidence="11" type="ORF">CFOL_v3_12060</name>
</gene>
<dbReference type="Pfam" id="PF00067">
    <property type="entry name" value="p450"/>
    <property type="match status" value="1"/>
</dbReference>
<keyword evidence="7 9" id="KW-0503">Monooxygenase</keyword>
<dbReference type="GO" id="GO:0016705">
    <property type="term" value="F:oxidoreductase activity, acting on paired donors, with incorporation or reduction of molecular oxygen"/>
    <property type="evidence" value="ECO:0007669"/>
    <property type="project" value="InterPro"/>
</dbReference>
<reference evidence="12" key="1">
    <citation type="submission" date="2016-04" db="EMBL/GenBank/DDBJ databases">
        <title>Cephalotus genome sequencing.</title>
        <authorList>
            <person name="Fukushima K."/>
            <person name="Hasebe M."/>
            <person name="Fang X."/>
        </authorList>
    </citation>
    <scope>NUCLEOTIDE SEQUENCE [LARGE SCALE GENOMIC DNA]</scope>
    <source>
        <strain evidence="12">cv. St1</strain>
    </source>
</reference>
<dbReference type="GO" id="GO:0006629">
    <property type="term" value="P:lipid metabolic process"/>
    <property type="evidence" value="ECO:0007669"/>
    <property type="project" value="UniProtKB-ARBA"/>
</dbReference>
<evidence type="ECO:0000256" key="2">
    <source>
        <dbReference type="ARBA" id="ARBA00010617"/>
    </source>
</evidence>
<feature type="chain" id="PRO_5012953196" evidence="10">
    <location>
        <begin position="25"/>
        <end position="507"/>
    </location>
</feature>
<evidence type="ECO:0000256" key="6">
    <source>
        <dbReference type="ARBA" id="ARBA00023004"/>
    </source>
</evidence>
<evidence type="ECO:0000256" key="8">
    <source>
        <dbReference type="PIRSR" id="PIRSR602401-1"/>
    </source>
</evidence>
<dbReference type="InterPro" id="IPR002401">
    <property type="entry name" value="Cyt_P450_E_grp-I"/>
</dbReference>
<dbReference type="InterPro" id="IPR036396">
    <property type="entry name" value="Cyt_P450_sf"/>
</dbReference>
<keyword evidence="12" id="KW-1185">Reference proteome</keyword>
<keyword evidence="10" id="KW-0732">Signal</keyword>
<evidence type="ECO:0000256" key="5">
    <source>
        <dbReference type="ARBA" id="ARBA00023002"/>
    </source>
</evidence>
<keyword evidence="3 8" id="KW-0349">Heme</keyword>
<dbReference type="PRINTS" id="PR00463">
    <property type="entry name" value="EP450I"/>
</dbReference>
<dbReference type="GO" id="GO:0005506">
    <property type="term" value="F:iron ion binding"/>
    <property type="evidence" value="ECO:0007669"/>
    <property type="project" value="InterPro"/>
</dbReference>
<comment type="caution">
    <text evidence="11">The sequence shown here is derived from an EMBL/GenBank/DDBJ whole genome shotgun (WGS) entry which is preliminary data.</text>
</comment>
<evidence type="ECO:0000313" key="12">
    <source>
        <dbReference type="Proteomes" id="UP000187406"/>
    </source>
</evidence>
<dbReference type="InterPro" id="IPR001128">
    <property type="entry name" value="Cyt_P450"/>
</dbReference>
<evidence type="ECO:0000256" key="9">
    <source>
        <dbReference type="RuleBase" id="RU000461"/>
    </source>
</evidence>
<dbReference type="STRING" id="3775.A0A1Q3BKL2"/>
<evidence type="ECO:0000256" key="3">
    <source>
        <dbReference type="ARBA" id="ARBA00022617"/>
    </source>
</evidence>
<organism evidence="11 12">
    <name type="scientific">Cephalotus follicularis</name>
    <name type="common">Albany pitcher plant</name>
    <dbReference type="NCBI Taxonomy" id="3775"/>
    <lineage>
        <taxon>Eukaryota</taxon>
        <taxon>Viridiplantae</taxon>
        <taxon>Streptophyta</taxon>
        <taxon>Embryophyta</taxon>
        <taxon>Tracheophyta</taxon>
        <taxon>Spermatophyta</taxon>
        <taxon>Magnoliopsida</taxon>
        <taxon>eudicotyledons</taxon>
        <taxon>Gunneridae</taxon>
        <taxon>Pentapetalae</taxon>
        <taxon>rosids</taxon>
        <taxon>fabids</taxon>
        <taxon>Oxalidales</taxon>
        <taxon>Cephalotaceae</taxon>
        <taxon>Cephalotus</taxon>
    </lineage>
</organism>
<dbReference type="InParanoid" id="A0A1Q3BKL2"/>
<feature type="binding site" description="axial binding residue" evidence="8">
    <location>
        <position position="453"/>
    </location>
    <ligand>
        <name>heme</name>
        <dbReference type="ChEBI" id="CHEBI:30413"/>
    </ligand>
    <ligandPart>
        <name>Fe</name>
        <dbReference type="ChEBI" id="CHEBI:18248"/>
    </ligandPart>
</feature>
<dbReference type="PANTHER" id="PTHR24296">
    <property type="entry name" value="CYTOCHROME P450"/>
    <property type="match status" value="1"/>
</dbReference>
<dbReference type="OrthoDB" id="1470350at2759"/>
<dbReference type="AlphaFoldDB" id="A0A1Q3BKL2"/>
<comment type="cofactor">
    <cofactor evidence="1 8">
        <name>heme</name>
        <dbReference type="ChEBI" id="CHEBI:30413"/>
    </cofactor>
</comment>
<dbReference type="GO" id="GO:0004497">
    <property type="term" value="F:monooxygenase activity"/>
    <property type="evidence" value="ECO:0007669"/>
    <property type="project" value="UniProtKB-KW"/>
</dbReference>
<sequence length="507" mass="58289">MATIGYLEMLVVLCFLLLCHRSWNKISLTTNWPIVGMLPGLLYALAVDIHDYGSQILKQCGGTFEFKGPWFANLNFLVTSDPMNVRHILTQNFANYPKGPEFKKLFEPFGDGFLNSDSDSWKFHRNMVQSHIRGSKFQLYLEKCIQGKVSKGLIPVLEQVSRLRTDVDLQDVFQRFTFDNTCLLVLGFDPKSLTVGLPEVPHEKAFDDVQEAVFNRHVWPESIWRLQKWLQIGKEKKLSRALQLIDQFLYQCIASKKEQFCRSKNQSDLQIEDKEEYSDILTANIEGESKINDGYLRDMAFNFIAAGRDTVSASLTWLLWLVSTHPDVKEKILEEIKVKLQVKEEDGKLRFFNVEELSKLVYLHGAVCESLRLYPSVPFNLRVSLQPDILPSGHRVNGNTRVFVSPYLMRNNEDTWGEDCLKFKPERWISEDGGIIHVPSYKFSAFHSGPRSCLGRNITFIQMKMIATAVLWNYDVQLVEGHPVSPSLSVLLHMEHGLKVRVTKTYV</sequence>
<protein>
    <submittedName>
        <fullName evidence="11">p450 domain-containing protein</fullName>
    </submittedName>
</protein>
<comment type="similarity">
    <text evidence="2 9">Belongs to the cytochrome P450 family.</text>
</comment>
<keyword evidence="4 8" id="KW-0479">Metal-binding</keyword>
<keyword evidence="5 9" id="KW-0560">Oxidoreductase</keyword>
<dbReference type="PROSITE" id="PS00086">
    <property type="entry name" value="CYTOCHROME_P450"/>
    <property type="match status" value="1"/>
</dbReference>
<evidence type="ECO:0000313" key="11">
    <source>
        <dbReference type="EMBL" id="GAV68557.1"/>
    </source>
</evidence>
<dbReference type="CDD" id="cd11064">
    <property type="entry name" value="CYP86A"/>
    <property type="match status" value="1"/>
</dbReference>
<dbReference type="PRINTS" id="PR00385">
    <property type="entry name" value="P450"/>
</dbReference>
<proteinExistence type="inferred from homology"/>
<evidence type="ECO:0000256" key="7">
    <source>
        <dbReference type="ARBA" id="ARBA00023033"/>
    </source>
</evidence>
<dbReference type="Proteomes" id="UP000187406">
    <property type="component" value="Unassembled WGS sequence"/>
</dbReference>
<dbReference type="GO" id="GO:0020037">
    <property type="term" value="F:heme binding"/>
    <property type="evidence" value="ECO:0007669"/>
    <property type="project" value="InterPro"/>
</dbReference>
<evidence type="ECO:0000256" key="10">
    <source>
        <dbReference type="SAM" id="SignalP"/>
    </source>
</evidence>